<dbReference type="Gene3D" id="3.40.50.1000">
    <property type="entry name" value="HAD superfamily/HAD-like"/>
    <property type="match status" value="1"/>
</dbReference>
<dbReference type="AlphaFoldDB" id="A0A8J8CKF0"/>
<gene>
    <name evidence="1" type="ORF">GS601_04610</name>
</gene>
<accession>A0A8J8CKF0</accession>
<evidence type="ECO:0000313" key="1">
    <source>
        <dbReference type="EMBL" id="NDJ16580.1"/>
    </source>
</evidence>
<dbReference type="RefSeq" id="WP_162422095.1">
    <property type="nucleotide sequence ID" value="NZ_WVIE01000004.1"/>
</dbReference>
<comment type="caution">
    <text evidence="1">The sequence shown here is derived from an EMBL/GenBank/DDBJ whole genome shotgun (WGS) entry which is preliminary data.</text>
</comment>
<evidence type="ECO:0000313" key="2">
    <source>
        <dbReference type="Proteomes" id="UP000646053"/>
    </source>
</evidence>
<dbReference type="InterPro" id="IPR036412">
    <property type="entry name" value="HAD-like_sf"/>
</dbReference>
<keyword evidence="2" id="KW-1185">Reference proteome</keyword>
<keyword evidence="1" id="KW-0378">Hydrolase</keyword>
<dbReference type="EMBL" id="WVIE01000004">
    <property type="protein sequence ID" value="NDJ16580.1"/>
    <property type="molecule type" value="Genomic_DNA"/>
</dbReference>
<dbReference type="Proteomes" id="UP000646053">
    <property type="component" value="Unassembled WGS sequence"/>
</dbReference>
<dbReference type="InterPro" id="IPR023214">
    <property type="entry name" value="HAD_sf"/>
</dbReference>
<organism evidence="1 2">
    <name type="scientific">Myxacorys almedinensis A</name>
    <dbReference type="NCBI Taxonomy" id="2690445"/>
    <lineage>
        <taxon>Bacteria</taxon>
        <taxon>Bacillati</taxon>
        <taxon>Cyanobacteriota</taxon>
        <taxon>Cyanophyceae</taxon>
        <taxon>Leptolyngbyales</taxon>
        <taxon>Leptolyngbyaceae</taxon>
        <taxon>Myxacorys</taxon>
        <taxon>Myxacorys almedinensis</taxon>
    </lineage>
</organism>
<protein>
    <submittedName>
        <fullName evidence="1">HAD family hydrolase</fullName>
    </submittedName>
</protein>
<dbReference type="SUPFAM" id="SSF56784">
    <property type="entry name" value="HAD-like"/>
    <property type="match status" value="1"/>
</dbReference>
<reference evidence="1" key="1">
    <citation type="submission" date="2019-12" db="EMBL/GenBank/DDBJ databases">
        <title>High-Quality draft genome sequences of three cyanobacteria isolated from the limestone walls of the Old Cathedral of Coimbra.</title>
        <authorList>
            <person name="Tiago I."/>
            <person name="Soares F."/>
            <person name="Portugal A."/>
        </authorList>
    </citation>
    <scope>NUCLEOTIDE SEQUENCE</scope>
    <source>
        <strain evidence="1">A</strain>
    </source>
</reference>
<proteinExistence type="predicted"/>
<dbReference type="GO" id="GO:0016787">
    <property type="term" value="F:hydrolase activity"/>
    <property type="evidence" value="ECO:0007669"/>
    <property type="project" value="UniProtKB-KW"/>
</dbReference>
<sequence>MPASNPTLLALDFDGVICDGLKEYFQTAWKAYCQIWQPDQNNPPKGLDQKFYRLRPVVETGWEMPVLLRALVLETKEDEILERWVAIASEIITNHRIKPPEVSAIVDTIRDHWIASDLDSWLAEHRFYPGVVERLQKALARSTNFVIISTKEGRFIKQLLLQQGLKLSDSQVYGKETKCPKHQILQELNQKNYDNDSIIWFIEDRLKTLQVVQHQPALETVELFLANWGYNTSEERQQAFRDSRINLLSLDQFRQDFSMWC</sequence>
<name>A0A8J8CKF0_9CYAN</name>